<reference evidence="3 4" key="1">
    <citation type="submission" date="2023-08" db="EMBL/GenBank/DDBJ databases">
        <title>A Necator americanus chromosomal reference genome.</title>
        <authorList>
            <person name="Ilik V."/>
            <person name="Petrzelkova K.J."/>
            <person name="Pardy F."/>
            <person name="Fuh T."/>
            <person name="Niatou-Singa F.S."/>
            <person name="Gouil Q."/>
            <person name="Baker L."/>
            <person name="Ritchie M.E."/>
            <person name="Jex A.R."/>
            <person name="Gazzola D."/>
            <person name="Li H."/>
            <person name="Toshio Fujiwara R."/>
            <person name="Zhan B."/>
            <person name="Aroian R.V."/>
            <person name="Pafco B."/>
            <person name="Schwarz E.M."/>
        </authorList>
    </citation>
    <scope>NUCLEOTIDE SEQUENCE [LARGE SCALE GENOMIC DNA]</scope>
    <source>
        <strain evidence="3 4">Aroian</strain>
        <tissue evidence="3">Whole animal</tissue>
    </source>
</reference>
<evidence type="ECO:0000313" key="4">
    <source>
        <dbReference type="Proteomes" id="UP001303046"/>
    </source>
</evidence>
<accession>A0ABR1DSX3</accession>
<feature type="transmembrane region" description="Helical" evidence="2">
    <location>
        <begin position="241"/>
        <end position="264"/>
    </location>
</feature>
<feature type="region of interest" description="Disordered" evidence="1">
    <location>
        <begin position="42"/>
        <end position="63"/>
    </location>
</feature>
<protein>
    <submittedName>
        <fullName evidence="3">Uncharacterized protein</fullName>
    </submittedName>
</protein>
<feature type="transmembrane region" description="Helical" evidence="2">
    <location>
        <begin position="154"/>
        <end position="177"/>
    </location>
</feature>
<dbReference type="EMBL" id="JAVFWL010000005">
    <property type="protein sequence ID" value="KAK6753445.1"/>
    <property type="molecule type" value="Genomic_DNA"/>
</dbReference>
<gene>
    <name evidence="3" type="primary">Necator_chrV.g17599</name>
    <name evidence="3" type="ORF">RB195_012809</name>
</gene>
<feature type="region of interest" description="Disordered" evidence="1">
    <location>
        <begin position="280"/>
        <end position="435"/>
    </location>
</feature>
<keyword evidence="2" id="KW-0812">Transmembrane</keyword>
<feature type="compositionally biased region" description="Low complexity" evidence="1">
    <location>
        <begin position="297"/>
        <end position="308"/>
    </location>
</feature>
<keyword evidence="2" id="KW-1133">Transmembrane helix</keyword>
<feature type="compositionally biased region" description="Basic and acidic residues" evidence="1">
    <location>
        <begin position="362"/>
        <end position="386"/>
    </location>
</feature>
<dbReference type="Proteomes" id="UP001303046">
    <property type="component" value="Unassembled WGS sequence"/>
</dbReference>
<organism evidence="3 4">
    <name type="scientific">Necator americanus</name>
    <name type="common">Human hookworm</name>
    <dbReference type="NCBI Taxonomy" id="51031"/>
    <lineage>
        <taxon>Eukaryota</taxon>
        <taxon>Metazoa</taxon>
        <taxon>Ecdysozoa</taxon>
        <taxon>Nematoda</taxon>
        <taxon>Chromadorea</taxon>
        <taxon>Rhabditida</taxon>
        <taxon>Rhabditina</taxon>
        <taxon>Rhabditomorpha</taxon>
        <taxon>Strongyloidea</taxon>
        <taxon>Ancylostomatidae</taxon>
        <taxon>Bunostominae</taxon>
        <taxon>Necator</taxon>
    </lineage>
</organism>
<comment type="caution">
    <text evidence="3">The sequence shown here is derived from an EMBL/GenBank/DDBJ whole genome shotgun (WGS) entry which is preliminary data.</text>
</comment>
<keyword evidence="4" id="KW-1185">Reference proteome</keyword>
<evidence type="ECO:0000256" key="1">
    <source>
        <dbReference type="SAM" id="MobiDB-lite"/>
    </source>
</evidence>
<feature type="compositionally biased region" description="Low complexity" evidence="1">
    <location>
        <begin position="395"/>
        <end position="404"/>
    </location>
</feature>
<name>A0ABR1DSX3_NECAM</name>
<sequence>MNHKCSCGAFAYALETTRRRQQLEPRWDRRKLQRWVVPAKVSPRSKPLRTNEAPREKPHTQLHNVKSRCERKVTLFTTQQYATVNMIQVTQTPKFIALWRSVNKYISNDGYLNTTHFELYNFTSGWTSKVLSGREPEDQATSAKYINELNNISLVQVVILLQFTTALSLVIFSVVGVSVNQPIGFLLLLALLQFLIAIPGFAYHFSGRKAHFLAYLIFEVITLASELIWFVYSIATSTSTFITALILIVLIFVQTIAILSATLFKNVIVNLENLQLKTRKKHDEKDDSIEESRKSRSLSPSASKPVSSARDETTSGSTRRKMTSREMEQGIDKSTRRTQPRKKHSVNEESLRKFKEGRRKMKELAEKLKEKKSRKQEIKSGNENSEKQGVGTGSSGVQSTDVSSNVSRSTESVNGKANDVKFVSPLGTARDPSDL</sequence>
<proteinExistence type="predicted"/>
<feature type="compositionally biased region" description="Polar residues" evidence="1">
    <location>
        <begin position="405"/>
        <end position="415"/>
    </location>
</feature>
<keyword evidence="2" id="KW-0472">Membrane</keyword>
<feature type="compositionally biased region" description="Basic and acidic residues" evidence="1">
    <location>
        <begin position="281"/>
        <end position="294"/>
    </location>
</feature>
<evidence type="ECO:0000313" key="3">
    <source>
        <dbReference type="EMBL" id="KAK6753445.1"/>
    </source>
</evidence>
<feature type="compositionally biased region" description="Basic and acidic residues" evidence="1">
    <location>
        <begin position="345"/>
        <end position="354"/>
    </location>
</feature>
<feature type="transmembrane region" description="Helical" evidence="2">
    <location>
        <begin position="212"/>
        <end position="235"/>
    </location>
</feature>
<feature type="transmembrane region" description="Helical" evidence="2">
    <location>
        <begin position="183"/>
        <end position="205"/>
    </location>
</feature>
<feature type="compositionally biased region" description="Basic and acidic residues" evidence="1">
    <location>
        <begin position="323"/>
        <end position="335"/>
    </location>
</feature>
<evidence type="ECO:0000256" key="2">
    <source>
        <dbReference type="SAM" id="Phobius"/>
    </source>
</evidence>